<proteinExistence type="predicted"/>
<organism evidence="1 2">
    <name type="scientific">Dactylonectria estremocensis</name>
    <dbReference type="NCBI Taxonomy" id="1079267"/>
    <lineage>
        <taxon>Eukaryota</taxon>
        <taxon>Fungi</taxon>
        <taxon>Dikarya</taxon>
        <taxon>Ascomycota</taxon>
        <taxon>Pezizomycotina</taxon>
        <taxon>Sordariomycetes</taxon>
        <taxon>Hypocreomycetidae</taxon>
        <taxon>Hypocreales</taxon>
        <taxon>Nectriaceae</taxon>
        <taxon>Dactylonectria</taxon>
    </lineage>
</organism>
<dbReference type="OrthoDB" id="5426988at2759"/>
<dbReference type="EMBL" id="JAGMUU010000014">
    <property type="protein sequence ID" value="KAH7139960.1"/>
    <property type="molecule type" value="Genomic_DNA"/>
</dbReference>
<dbReference type="AlphaFoldDB" id="A0A9P9ELE1"/>
<sequence>MEELQNAPFININAYPGVGNSQSLRSCVVSNHLLTDPVAAVFERTAEEYQTLRRALRKELLASLATSESTRDTAWTFPDQQSSSELGSSTAREYQTAAALRGPPFISIILSCELNENLKRAGSEDRGKGSNTKLTKLAILRSIRQQEDIFRFGNKAEMELDVTTLAPGEACWKVYEHIGALV</sequence>
<gene>
    <name evidence="1" type="ORF">B0J13DRAFT_624768</name>
</gene>
<keyword evidence="2" id="KW-1185">Reference proteome</keyword>
<comment type="caution">
    <text evidence="1">The sequence shown here is derived from an EMBL/GenBank/DDBJ whole genome shotgun (WGS) entry which is preliminary data.</text>
</comment>
<name>A0A9P9ELE1_9HYPO</name>
<evidence type="ECO:0000313" key="2">
    <source>
        <dbReference type="Proteomes" id="UP000717696"/>
    </source>
</evidence>
<accession>A0A9P9ELE1</accession>
<reference evidence="1" key="1">
    <citation type="journal article" date="2021" name="Nat. Commun.">
        <title>Genetic determinants of endophytism in the Arabidopsis root mycobiome.</title>
        <authorList>
            <person name="Mesny F."/>
            <person name="Miyauchi S."/>
            <person name="Thiergart T."/>
            <person name="Pickel B."/>
            <person name="Atanasova L."/>
            <person name="Karlsson M."/>
            <person name="Huettel B."/>
            <person name="Barry K.W."/>
            <person name="Haridas S."/>
            <person name="Chen C."/>
            <person name="Bauer D."/>
            <person name="Andreopoulos W."/>
            <person name="Pangilinan J."/>
            <person name="LaButti K."/>
            <person name="Riley R."/>
            <person name="Lipzen A."/>
            <person name="Clum A."/>
            <person name="Drula E."/>
            <person name="Henrissat B."/>
            <person name="Kohler A."/>
            <person name="Grigoriev I.V."/>
            <person name="Martin F.M."/>
            <person name="Hacquard S."/>
        </authorList>
    </citation>
    <scope>NUCLEOTIDE SEQUENCE</scope>
    <source>
        <strain evidence="1">MPI-CAGE-AT-0021</strain>
    </source>
</reference>
<evidence type="ECO:0000313" key="1">
    <source>
        <dbReference type="EMBL" id="KAH7139960.1"/>
    </source>
</evidence>
<dbReference type="Proteomes" id="UP000717696">
    <property type="component" value="Unassembled WGS sequence"/>
</dbReference>
<protein>
    <submittedName>
        <fullName evidence="1">Uncharacterized protein</fullName>
    </submittedName>
</protein>